<feature type="transmembrane region" description="Helical" evidence="9">
    <location>
        <begin position="203"/>
        <end position="224"/>
    </location>
</feature>
<keyword evidence="6" id="KW-0378">Hydrolase</keyword>
<accession>A0A3S1ARE7</accession>
<evidence type="ECO:0000313" key="11">
    <source>
        <dbReference type="EMBL" id="RUS70005.1"/>
    </source>
</evidence>
<keyword evidence="12" id="KW-1185">Reference proteome</keyword>
<protein>
    <recommendedName>
        <fullName evidence="4">rhomboid protease</fullName>
        <ecNumber evidence="4">3.4.21.105</ecNumber>
    </recommendedName>
</protein>
<dbReference type="AlphaFoldDB" id="A0A3S1ARE7"/>
<evidence type="ECO:0000256" key="5">
    <source>
        <dbReference type="ARBA" id="ARBA00022692"/>
    </source>
</evidence>
<dbReference type="GO" id="GO:0016020">
    <property type="term" value="C:membrane"/>
    <property type="evidence" value="ECO:0007669"/>
    <property type="project" value="UniProtKB-SubCell"/>
</dbReference>
<evidence type="ECO:0000256" key="8">
    <source>
        <dbReference type="ARBA" id="ARBA00023136"/>
    </source>
</evidence>
<dbReference type="EC" id="3.4.21.105" evidence="4"/>
<gene>
    <name evidence="11" type="ORF">EGW08_022233</name>
</gene>
<dbReference type="GO" id="GO:0006465">
    <property type="term" value="P:signal peptide processing"/>
    <property type="evidence" value="ECO:0007669"/>
    <property type="project" value="TreeGrafter"/>
</dbReference>
<keyword evidence="7 9" id="KW-1133">Transmembrane helix</keyword>
<feature type="domain" description="Peptidase S54 rhomboid" evidence="10">
    <location>
        <begin position="194"/>
        <end position="337"/>
    </location>
</feature>
<keyword evidence="8 9" id="KW-0472">Membrane</keyword>
<reference evidence="11 12" key="1">
    <citation type="submission" date="2019-01" db="EMBL/GenBank/DDBJ databases">
        <title>A draft genome assembly of the solar-powered sea slug Elysia chlorotica.</title>
        <authorList>
            <person name="Cai H."/>
            <person name="Li Q."/>
            <person name="Fang X."/>
            <person name="Li J."/>
            <person name="Curtis N.E."/>
            <person name="Altenburger A."/>
            <person name="Shibata T."/>
            <person name="Feng M."/>
            <person name="Maeda T."/>
            <person name="Schwartz J.A."/>
            <person name="Shigenobu S."/>
            <person name="Lundholm N."/>
            <person name="Nishiyama T."/>
            <person name="Yang H."/>
            <person name="Hasebe M."/>
            <person name="Li S."/>
            <person name="Pierce S.K."/>
            <person name="Wang J."/>
        </authorList>
    </citation>
    <scope>NUCLEOTIDE SEQUENCE [LARGE SCALE GENOMIC DNA]</scope>
    <source>
        <strain evidence="11">EC2010</strain>
        <tissue evidence="11">Whole organism of an adult</tissue>
    </source>
</reference>
<evidence type="ECO:0000313" key="12">
    <source>
        <dbReference type="Proteomes" id="UP000271974"/>
    </source>
</evidence>
<dbReference type="GO" id="GO:0004252">
    <property type="term" value="F:serine-type endopeptidase activity"/>
    <property type="evidence" value="ECO:0007669"/>
    <property type="project" value="InterPro"/>
</dbReference>
<comment type="similarity">
    <text evidence="3">Belongs to the peptidase S54 family.</text>
</comment>
<dbReference type="InterPro" id="IPR050925">
    <property type="entry name" value="Rhomboid_protease_S54"/>
</dbReference>
<dbReference type="SUPFAM" id="SSF144091">
    <property type="entry name" value="Rhomboid-like"/>
    <property type="match status" value="1"/>
</dbReference>
<dbReference type="InterPro" id="IPR035952">
    <property type="entry name" value="Rhomboid-like_sf"/>
</dbReference>
<evidence type="ECO:0000256" key="4">
    <source>
        <dbReference type="ARBA" id="ARBA00013039"/>
    </source>
</evidence>
<dbReference type="Pfam" id="PF01694">
    <property type="entry name" value="Rhomboid"/>
    <property type="match status" value="1"/>
</dbReference>
<organism evidence="11 12">
    <name type="scientific">Elysia chlorotica</name>
    <name type="common">Eastern emerald elysia</name>
    <name type="synonym">Sea slug</name>
    <dbReference type="NCBI Taxonomy" id="188477"/>
    <lineage>
        <taxon>Eukaryota</taxon>
        <taxon>Metazoa</taxon>
        <taxon>Spiralia</taxon>
        <taxon>Lophotrochozoa</taxon>
        <taxon>Mollusca</taxon>
        <taxon>Gastropoda</taxon>
        <taxon>Heterobranchia</taxon>
        <taxon>Euthyneura</taxon>
        <taxon>Panpulmonata</taxon>
        <taxon>Sacoglossa</taxon>
        <taxon>Placobranchoidea</taxon>
        <taxon>Plakobranchidae</taxon>
        <taxon>Elysia</taxon>
    </lineage>
</organism>
<evidence type="ECO:0000256" key="6">
    <source>
        <dbReference type="ARBA" id="ARBA00022801"/>
    </source>
</evidence>
<evidence type="ECO:0000256" key="3">
    <source>
        <dbReference type="ARBA" id="ARBA00009045"/>
    </source>
</evidence>
<dbReference type="OrthoDB" id="10260614at2759"/>
<evidence type="ECO:0000256" key="9">
    <source>
        <dbReference type="SAM" id="Phobius"/>
    </source>
</evidence>
<dbReference type="InterPro" id="IPR022764">
    <property type="entry name" value="Peptidase_S54_rhomboid_dom"/>
</dbReference>
<proteinExistence type="inferred from homology"/>
<feature type="transmembrane region" description="Helical" evidence="9">
    <location>
        <begin position="324"/>
        <end position="342"/>
    </location>
</feature>
<name>A0A3S1ARE7_ELYCH</name>
<evidence type="ECO:0000256" key="7">
    <source>
        <dbReference type="ARBA" id="ARBA00022989"/>
    </source>
</evidence>
<feature type="transmembrane region" description="Helical" evidence="9">
    <location>
        <begin position="257"/>
        <end position="277"/>
    </location>
</feature>
<dbReference type="EMBL" id="RQTK01001514">
    <property type="protein sequence ID" value="RUS70005.1"/>
    <property type="molecule type" value="Genomic_DNA"/>
</dbReference>
<dbReference type="FunFam" id="1.20.1540.10:FF:000012">
    <property type="entry name" value="Rhomboid family protein"/>
    <property type="match status" value="1"/>
</dbReference>
<dbReference type="Gene3D" id="1.20.1540.10">
    <property type="entry name" value="Rhomboid-like"/>
    <property type="match status" value="1"/>
</dbReference>
<dbReference type="STRING" id="188477.A0A3S1ARE7"/>
<evidence type="ECO:0000256" key="1">
    <source>
        <dbReference type="ARBA" id="ARBA00000156"/>
    </source>
</evidence>
<feature type="transmembrane region" description="Helical" evidence="9">
    <location>
        <begin position="86"/>
        <end position="105"/>
    </location>
</feature>
<evidence type="ECO:0000259" key="10">
    <source>
        <dbReference type="Pfam" id="PF01694"/>
    </source>
</evidence>
<evidence type="ECO:0000256" key="2">
    <source>
        <dbReference type="ARBA" id="ARBA00004141"/>
    </source>
</evidence>
<dbReference type="PANTHER" id="PTHR43731:SF14">
    <property type="entry name" value="PRESENILIN-ASSOCIATED RHOMBOID-LIKE PROTEIN, MITOCHONDRIAL"/>
    <property type="match status" value="1"/>
</dbReference>
<sequence>MALSCRCNKLLILNAQRHLHLSLTACQSLASKPPALSRVFCGWRRQRQVSQLWTSRTWWRGFRSQRNKVEEPPVVESEQVSLLRPFLYTFAVCGASFTGAMVLNYENMRKVFKDLQSGSRQEEESPFKKRSQKAIGFRDHLNSMWSSLSNGQKFVLGIIAANVGVFLLWRVSSLQSTMLRYFSSAARHPLPSMTLSSFSHISFLHLFVNMYVLWSFASVGVNMFGSEQFGAFYLSSATFSSLASIACIKLLKRPMSVSVGASGAIMALVGAVCVRYPNAQLSIAFVSEIFPHSFSADTGVKCLIAFDVIGLVLGWKFLDHAGHLGGMLFGVLYAKYGSQYVWGNREKIMRWWHNIRGKP</sequence>
<dbReference type="PANTHER" id="PTHR43731">
    <property type="entry name" value="RHOMBOID PROTEASE"/>
    <property type="match status" value="1"/>
</dbReference>
<comment type="caution">
    <text evidence="11">The sequence shown here is derived from an EMBL/GenBank/DDBJ whole genome shotgun (WGS) entry which is preliminary data.</text>
</comment>
<feature type="transmembrane region" description="Helical" evidence="9">
    <location>
        <begin position="231"/>
        <end position="251"/>
    </location>
</feature>
<comment type="catalytic activity">
    <reaction evidence="1">
        <text>Cleaves type-1 transmembrane domains using a catalytic dyad composed of serine and histidine that are contributed by different transmembrane domains.</text>
        <dbReference type="EC" id="3.4.21.105"/>
    </reaction>
</comment>
<feature type="transmembrane region" description="Helical" evidence="9">
    <location>
        <begin position="154"/>
        <end position="172"/>
    </location>
</feature>
<comment type="subcellular location">
    <subcellularLocation>
        <location evidence="2">Membrane</location>
        <topology evidence="2">Multi-pass membrane protein</topology>
    </subcellularLocation>
</comment>
<dbReference type="Proteomes" id="UP000271974">
    <property type="component" value="Unassembled WGS sequence"/>
</dbReference>
<keyword evidence="5 9" id="KW-0812">Transmembrane</keyword>